<proteinExistence type="predicted"/>
<evidence type="ECO:0008006" key="3">
    <source>
        <dbReference type="Google" id="ProtNLM"/>
    </source>
</evidence>
<dbReference type="InterPro" id="IPR039632">
    <property type="entry name" value="TMEM42"/>
</dbReference>
<gene>
    <name evidence="2" type="ORF">g.30218</name>
</gene>
<evidence type="ECO:0000256" key="1">
    <source>
        <dbReference type="SAM" id="Phobius"/>
    </source>
</evidence>
<evidence type="ECO:0000313" key="2">
    <source>
        <dbReference type="EMBL" id="JAS76331.1"/>
    </source>
</evidence>
<feature type="transmembrane region" description="Helical" evidence="1">
    <location>
        <begin position="50"/>
        <end position="74"/>
    </location>
</feature>
<dbReference type="AlphaFoldDB" id="A0A1B6HNU9"/>
<feature type="transmembrane region" description="Helical" evidence="1">
    <location>
        <begin position="86"/>
        <end position="107"/>
    </location>
</feature>
<protein>
    <recommendedName>
        <fullName evidence="3">EamA domain-containing protein</fullName>
    </recommendedName>
</protein>
<dbReference type="PANTHER" id="PTHR31965:SF1">
    <property type="entry name" value="TRANSMEMBRANE PROTEIN 42"/>
    <property type="match status" value="1"/>
</dbReference>
<dbReference type="Gene3D" id="1.10.3730.20">
    <property type="match status" value="1"/>
</dbReference>
<name>A0A1B6HNU9_9HEMI</name>
<keyword evidence="1" id="KW-0812">Transmembrane</keyword>
<reference evidence="2" key="1">
    <citation type="submission" date="2015-11" db="EMBL/GenBank/DDBJ databases">
        <title>De novo transcriptome assembly of four potential Pierce s Disease insect vectors from Arizona vineyards.</title>
        <authorList>
            <person name="Tassone E.E."/>
        </authorList>
    </citation>
    <scope>NUCLEOTIDE SEQUENCE</scope>
</reference>
<accession>A0A1B6HNU9</accession>
<dbReference type="EMBL" id="GECU01031375">
    <property type="protein sequence ID" value="JAS76331.1"/>
    <property type="molecule type" value="Transcribed_RNA"/>
</dbReference>
<organism evidence="2">
    <name type="scientific">Homalodisca liturata</name>
    <dbReference type="NCBI Taxonomy" id="320908"/>
    <lineage>
        <taxon>Eukaryota</taxon>
        <taxon>Metazoa</taxon>
        <taxon>Ecdysozoa</taxon>
        <taxon>Arthropoda</taxon>
        <taxon>Hexapoda</taxon>
        <taxon>Insecta</taxon>
        <taxon>Pterygota</taxon>
        <taxon>Neoptera</taxon>
        <taxon>Paraneoptera</taxon>
        <taxon>Hemiptera</taxon>
        <taxon>Auchenorrhyncha</taxon>
        <taxon>Membracoidea</taxon>
        <taxon>Cicadellidae</taxon>
        <taxon>Cicadellinae</taxon>
        <taxon>Proconiini</taxon>
        <taxon>Homalodisca</taxon>
    </lineage>
</organism>
<sequence>MKTQVTKGILSGNLIESHFYYSFQAGLCASGGSIFGKLSSIQLSYIENTVIQQVISASFIILMIVSNAAVWTFFVKALRESSSSFIPTLSVAATNYFVSAIAGWLVFAESLSFMWGLGTLLILCGLALLASDSGEDQSSRKLK</sequence>
<dbReference type="SUPFAM" id="SSF103481">
    <property type="entry name" value="Multidrug resistance efflux transporter EmrE"/>
    <property type="match status" value="1"/>
</dbReference>
<dbReference type="PANTHER" id="PTHR31965">
    <property type="entry name" value="TRANSMEMBRANE PROTEIN 42"/>
    <property type="match status" value="1"/>
</dbReference>
<dbReference type="InterPro" id="IPR037185">
    <property type="entry name" value="EmrE-like"/>
</dbReference>
<feature type="transmembrane region" description="Helical" evidence="1">
    <location>
        <begin position="113"/>
        <end position="131"/>
    </location>
</feature>
<keyword evidence="1" id="KW-0472">Membrane</keyword>
<keyword evidence="1" id="KW-1133">Transmembrane helix</keyword>